<accession>A0A8S3VJW5</accession>
<protein>
    <submittedName>
        <fullName evidence="1">LRP5_6</fullName>
    </submittedName>
</protein>
<evidence type="ECO:0000313" key="1">
    <source>
        <dbReference type="EMBL" id="CAG2253863.1"/>
    </source>
</evidence>
<proteinExistence type="predicted"/>
<comment type="caution">
    <text evidence="1">The sequence shown here is derived from an EMBL/GenBank/DDBJ whole genome shotgun (WGS) entry which is preliminary data.</text>
</comment>
<evidence type="ECO:0000313" key="2">
    <source>
        <dbReference type="Proteomes" id="UP000683360"/>
    </source>
</evidence>
<gene>
    <name evidence="1" type="ORF">MEDL_65374</name>
</gene>
<dbReference type="AlphaFoldDB" id="A0A8S3VJW5"/>
<keyword evidence="2" id="KW-1185">Reference proteome</keyword>
<sequence>MFIVADESGDLKSAYYNGSDINTVVKTNQLNENWGIAISDDFIFYASGKQILKINKSSGQNATVVHSDTNQIYGVVFLKQEEKYSYGRVNLGGWMLLSLKESVEEQLRQANGRYRIDLMEVLNAIASNNAHTFETHSKMYPKDPPFKTAVVFEH</sequence>
<dbReference type="Proteomes" id="UP000683360">
    <property type="component" value="Unassembled WGS sequence"/>
</dbReference>
<dbReference type="SUPFAM" id="SSF63825">
    <property type="entry name" value="YWTD domain"/>
    <property type="match status" value="1"/>
</dbReference>
<dbReference type="EMBL" id="CAJPWZ010003180">
    <property type="protein sequence ID" value="CAG2253863.1"/>
    <property type="molecule type" value="Genomic_DNA"/>
</dbReference>
<name>A0A8S3VJW5_MYTED</name>
<organism evidence="1 2">
    <name type="scientific">Mytilus edulis</name>
    <name type="common">Blue mussel</name>
    <dbReference type="NCBI Taxonomy" id="6550"/>
    <lineage>
        <taxon>Eukaryota</taxon>
        <taxon>Metazoa</taxon>
        <taxon>Spiralia</taxon>
        <taxon>Lophotrochozoa</taxon>
        <taxon>Mollusca</taxon>
        <taxon>Bivalvia</taxon>
        <taxon>Autobranchia</taxon>
        <taxon>Pteriomorphia</taxon>
        <taxon>Mytilida</taxon>
        <taxon>Mytiloidea</taxon>
        <taxon>Mytilidae</taxon>
        <taxon>Mytilinae</taxon>
        <taxon>Mytilus</taxon>
    </lineage>
</organism>
<dbReference type="Gene3D" id="2.120.10.30">
    <property type="entry name" value="TolB, C-terminal domain"/>
    <property type="match status" value="1"/>
</dbReference>
<reference evidence="1" key="1">
    <citation type="submission" date="2021-03" db="EMBL/GenBank/DDBJ databases">
        <authorList>
            <person name="Bekaert M."/>
        </authorList>
    </citation>
    <scope>NUCLEOTIDE SEQUENCE</scope>
</reference>
<dbReference type="InterPro" id="IPR011042">
    <property type="entry name" value="6-blade_b-propeller_TolB-like"/>
</dbReference>